<evidence type="ECO:0000313" key="1">
    <source>
        <dbReference type="EMBL" id="VYU59165.1"/>
    </source>
</evidence>
<dbReference type="EMBL" id="CACRTV010000075">
    <property type="protein sequence ID" value="VYU59165.1"/>
    <property type="molecule type" value="Genomic_DNA"/>
</dbReference>
<organism evidence="1">
    <name type="scientific">Clostridium paraputrificum</name>
    <dbReference type="NCBI Taxonomy" id="29363"/>
    <lineage>
        <taxon>Bacteria</taxon>
        <taxon>Bacillati</taxon>
        <taxon>Bacillota</taxon>
        <taxon>Clostridia</taxon>
        <taxon>Eubacteriales</taxon>
        <taxon>Clostridiaceae</taxon>
        <taxon>Clostridium</taxon>
    </lineage>
</organism>
<gene>
    <name evidence="1" type="ORF">CPLFYP93_02869</name>
</gene>
<name>A0A6N3G4Q4_9CLOT</name>
<reference evidence="1" key="1">
    <citation type="submission" date="2019-11" db="EMBL/GenBank/DDBJ databases">
        <authorList>
            <person name="Feng L."/>
        </authorList>
    </citation>
    <scope>NUCLEOTIDE SEQUENCE</scope>
    <source>
        <strain evidence="1">CParaputrificumLFYP93</strain>
    </source>
</reference>
<sequence length="30" mass="3497">MINILKYYENSSYRLGEVVFATSPNLLLFT</sequence>
<protein>
    <submittedName>
        <fullName evidence="1">Uncharacterized protein</fullName>
    </submittedName>
</protein>
<dbReference type="AlphaFoldDB" id="A0A6N3G4Q4"/>
<proteinExistence type="predicted"/>
<accession>A0A6N3G4Q4</accession>